<sequence length="829" mass="91633">MEIMEEGNLMDRVRILLQRDLGYYQTHQTVLQENLCPGIVGGLLDFPHYASFAAVKLVLWWEEEYVAAFRCASGLLERASDIPVEQPESEELDRGCGGIAVTKTSAPTEFISLVADSSSQLLEHLHTLSQEALDHADLTVLTGTLGAAALIRNCLWCYNEKLKNKERTQSKQNVTLSLHASYRKFHEMAEALAERLLDLHCRLLSLYVLQDAECLHWDDPHPFFEGERGSFVVQMWWLYMQGTKEDLWNTVPPKMAQRVLAGMLNESLTILAVRYTQALPSSGRSSLLVTDVCNLLLCVRQILPSICNDAVELMGRTSQNKVLHDVHAKCHELLVCLILRGSPLSALYKVFRHGVNGVAIFSPWDSSAPAPWLVVTSPHLYPDPRSNISDLTDGPAIALELSVLVAQPQASWPLLLKVLTMRHYRVTCVILQHLMRQCAKVTIQPACCIVNDAKEQKGEAEQCGGFLCGDRGECSLGCSPSELHLPPSVIVSSLTYITTMVGTQHDLTHVLVPVLEKNSDSWASCLDRRQVWNQSRPPWLEAMMSPLEPVLVPVVETLISVSCAGDSYLDQAMDVTLDCLIQLVECLPASVLRAAVVLEEAIPADVHPMSGSVLLQLIIAALYSQLLGAVGNSTTALAEALCSLHHSGHDTKIEAFIHAAEERAQISCVDKNCVSMEAAPYTAEILVSNLLLSAGGRRALKIMWQFMQHSWHWLLGQLGALEPKEVAPSAPPPIPATASRPAPTKLLHTMFHVGNRPFDQLLAGTWELDWNKLLQTPLSLTPERLWAQLSCRSEFREGPATLNEHDATVISMLSELFQSVAATPLCQRL</sequence>
<dbReference type="EMBL" id="NEVH01020850">
    <property type="protein sequence ID" value="PNF21281.1"/>
    <property type="molecule type" value="Genomic_DNA"/>
</dbReference>
<dbReference type="EMBL" id="NEVH01020850">
    <property type="protein sequence ID" value="PNF21276.1"/>
    <property type="molecule type" value="Genomic_DNA"/>
</dbReference>
<proteinExistence type="predicted"/>
<organism evidence="1 2">
    <name type="scientific">Cryptotermes secundus</name>
    <dbReference type="NCBI Taxonomy" id="105785"/>
    <lineage>
        <taxon>Eukaryota</taxon>
        <taxon>Metazoa</taxon>
        <taxon>Ecdysozoa</taxon>
        <taxon>Arthropoda</taxon>
        <taxon>Hexapoda</taxon>
        <taxon>Insecta</taxon>
        <taxon>Pterygota</taxon>
        <taxon>Neoptera</taxon>
        <taxon>Polyneoptera</taxon>
        <taxon>Dictyoptera</taxon>
        <taxon>Blattodea</taxon>
        <taxon>Blattoidea</taxon>
        <taxon>Termitoidae</taxon>
        <taxon>Kalotermitidae</taxon>
        <taxon>Cryptotermitinae</taxon>
        <taxon>Cryptotermes</taxon>
    </lineage>
</organism>
<comment type="caution">
    <text evidence="1">The sequence shown here is derived from an EMBL/GenBank/DDBJ whole genome shotgun (WGS) entry which is preliminary data.</text>
</comment>
<dbReference type="OrthoDB" id="10007406at2759"/>
<gene>
    <name evidence="1" type="ORF">B7P43_G02115</name>
</gene>
<dbReference type="STRING" id="105785.A0A2J7PY56"/>
<name>A0A2J7PY56_9NEOP</name>
<dbReference type="InParanoid" id="A0A2J7PY56"/>
<protein>
    <submittedName>
        <fullName evidence="1">Uncharacterized protein</fullName>
    </submittedName>
</protein>
<evidence type="ECO:0000313" key="2">
    <source>
        <dbReference type="Proteomes" id="UP000235965"/>
    </source>
</evidence>
<dbReference type="InterPro" id="IPR027993">
    <property type="entry name" value="DUF4495"/>
</dbReference>
<keyword evidence="2" id="KW-1185">Reference proteome</keyword>
<accession>A0A2J7PY56</accession>
<reference evidence="1 2" key="1">
    <citation type="submission" date="2017-12" db="EMBL/GenBank/DDBJ databases">
        <title>Hemimetabolous genomes reveal molecular basis of termite eusociality.</title>
        <authorList>
            <person name="Harrison M.C."/>
            <person name="Jongepier E."/>
            <person name="Robertson H.M."/>
            <person name="Arning N."/>
            <person name="Bitard-Feildel T."/>
            <person name="Chao H."/>
            <person name="Childers C.P."/>
            <person name="Dinh H."/>
            <person name="Doddapaneni H."/>
            <person name="Dugan S."/>
            <person name="Gowin J."/>
            <person name="Greiner C."/>
            <person name="Han Y."/>
            <person name="Hu H."/>
            <person name="Hughes D.S.T."/>
            <person name="Huylmans A.-K."/>
            <person name="Kemena C."/>
            <person name="Kremer L.P.M."/>
            <person name="Lee S.L."/>
            <person name="Lopez-Ezquerra A."/>
            <person name="Mallet L."/>
            <person name="Monroy-Kuhn J.M."/>
            <person name="Moser A."/>
            <person name="Murali S.C."/>
            <person name="Muzny D.M."/>
            <person name="Otani S."/>
            <person name="Piulachs M.-D."/>
            <person name="Poelchau M."/>
            <person name="Qu J."/>
            <person name="Schaub F."/>
            <person name="Wada-Katsumata A."/>
            <person name="Worley K.C."/>
            <person name="Xie Q."/>
            <person name="Ylla G."/>
            <person name="Poulsen M."/>
            <person name="Gibbs R.A."/>
            <person name="Schal C."/>
            <person name="Richards S."/>
            <person name="Belles X."/>
            <person name="Korb J."/>
            <person name="Bornberg-Bauer E."/>
        </authorList>
    </citation>
    <scope>NUCLEOTIDE SEQUENCE [LARGE SCALE GENOMIC DNA]</scope>
    <source>
        <tissue evidence="1">Whole body</tissue>
    </source>
</reference>
<dbReference type="Proteomes" id="UP000235965">
    <property type="component" value="Unassembled WGS sequence"/>
</dbReference>
<dbReference type="EMBL" id="NEVH01020850">
    <property type="protein sequence ID" value="PNF21275.1"/>
    <property type="molecule type" value="Genomic_DNA"/>
</dbReference>
<dbReference type="AlphaFoldDB" id="A0A2J7PY56"/>
<dbReference type="PANTHER" id="PTHR33960:SF1">
    <property type="entry name" value="SIMILAR TO KIAA0825 PROTEIN"/>
    <property type="match status" value="1"/>
</dbReference>
<dbReference type="EMBL" id="NEVH01020850">
    <property type="protein sequence ID" value="PNF21279.1"/>
    <property type="molecule type" value="Genomic_DNA"/>
</dbReference>
<dbReference type="EMBL" id="NEVH01020850">
    <property type="protein sequence ID" value="PNF21277.1"/>
    <property type="molecule type" value="Genomic_DNA"/>
</dbReference>
<dbReference type="Pfam" id="PF14906">
    <property type="entry name" value="DUF4495"/>
    <property type="match status" value="1"/>
</dbReference>
<dbReference type="PANTHER" id="PTHR33960">
    <property type="entry name" value="SIMILAR TO KIAA0825 PROTEIN"/>
    <property type="match status" value="1"/>
</dbReference>
<evidence type="ECO:0000313" key="1">
    <source>
        <dbReference type="EMBL" id="PNF21279.1"/>
    </source>
</evidence>